<evidence type="ECO:0000313" key="3">
    <source>
        <dbReference type="Proteomes" id="UP000755551"/>
    </source>
</evidence>
<dbReference type="InterPro" id="IPR039379">
    <property type="entry name" value="Protoglobin_sensor_dom"/>
</dbReference>
<dbReference type="CDD" id="cd01068">
    <property type="entry name" value="globin_sensor"/>
    <property type="match status" value="1"/>
</dbReference>
<sequence length="190" mass="21523">MREIDFSQLNQQAKLFAGFDTDDEQVLRDAHALLVSQLDQVTDAFYEELGQIEDAGPFLEGRLERLKATHRRWLENIFTGPYDEAFAAYMHQVGVVHVQVRLPERFMASGIGLIGKHLIPVLASACQDDHQRLGILMKAVNAVTTYCLIIMQVSYREHELDRFRDVTGISEALYNNLAAAYRQKTGVPAE</sequence>
<reference evidence="2 3" key="1">
    <citation type="submission" date="2021-06" db="EMBL/GenBank/DDBJ databases">
        <title>Bacterium isolated from marine sediment.</title>
        <authorList>
            <person name="Zhu K.-L."/>
            <person name="Du Z.-J."/>
            <person name="Liang Q.-Y."/>
        </authorList>
    </citation>
    <scope>NUCLEOTIDE SEQUENCE [LARGE SCALE GENOMIC DNA]</scope>
    <source>
        <strain evidence="2 3">A346</strain>
    </source>
</reference>
<keyword evidence="3" id="KW-1185">Reference proteome</keyword>
<proteinExistence type="predicted"/>
<comment type="caution">
    <text evidence="2">The sequence shown here is derived from an EMBL/GenBank/DDBJ whole genome shotgun (WGS) entry which is preliminary data.</text>
</comment>
<gene>
    <name evidence="2" type="ORF">KTN04_11235</name>
</gene>
<evidence type="ECO:0000259" key="1">
    <source>
        <dbReference type="Pfam" id="PF11563"/>
    </source>
</evidence>
<evidence type="ECO:0000313" key="2">
    <source>
        <dbReference type="EMBL" id="MBV0933916.1"/>
    </source>
</evidence>
<accession>A0ABS6MC83</accession>
<protein>
    <recommendedName>
        <fullName evidence="1">Globin-sensor domain-containing protein</fullName>
    </recommendedName>
</protein>
<dbReference type="EMBL" id="JAHQZT010000013">
    <property type="protein sequence ID" value="MBV0933916.1"/>
    <property type="molecule type" value="Genomic_DNA"/>
</dbReference>
<dbReference type="InterPro" id="IPR044398">
    <property type="entry name" value="Globin-sensor_dom"/>
</dbReference>
<dbReference type="Pfam" id="PF11563">
    <property type="entry name" value="Protoglobin"/>
    <property type="match status" value="1"/>
</dbReference>
<feature type="domain" description="Globin-sensor" evidence="1">
    <location>
        <begin position="11"/>
        <end position="145"/>
    </location>
</feature>
<dbReference type="RefSeq" id="WP_217335323.1">
    <property type="nucleotide sequence ID" value="NZ_JAHQZT010000013.1"/>
</dbReference>
<name>A0ABS6MC83_9GAMM</name>
<organism evidence="2 3">
    <name type="scientific">Marinobacterium weihaiense</name>
    <dbReference type="NCBI Taxonomy" id="2851016"/>
    <lineage>
        <taxon>Bacteria</taxon>
        <taxon>Pseudomonadati</taxon>
        <taxon>Pseudomonadota</taxon>
        <taxon>Gammaproteobacteria</taxon>
        <taxon>Oceanospirillales</taxon>
        <taxon>Oceanospirillaceae</taxon>
        <taxon>Marinobacterium</taxon>
    </lineage>
</organism>
<dbReference type="Proteomes" id="UP000755551">
    <property type="component" value="Unassembled WGS sequence"/>
</dbReference>